<gene>
    <name evidence="1" type="ORF">S03H2_66658</name>
</gene>
<dbReference type="EMBL" id="BARU01043549">
    <property type="protein sequence ID" value="GAH82531.1"/>
    <property type="molecule type" value="Genomic_DNA"/>
</dbReference>
<reference evidence="1" key="1">
    <citation type="journal article" date="2014" name="Front. Microbiol.">
        <title>High frequency of phylogenetically diverse reductive dehalogenase-homologous genes in deep subseafloor sedimentary metagenomes.</title>
        <authorList>
            <person name="Kawai M."/>
            <person name="Futagami T."/>
            <person name="Toyoda A."/>
            <person name="Takaki Y."/>
            <person name="Nishi S."/>
            <person name="Hori S."/>
            <person name="Arai W."/>
            <person name="Tsubouchi T."/>
            <person name="Morono Y."/>
            <person name="Uchiyama I."/>
            <person name="Ito T."/>
            <person name="Fujiyama A."/>
            <person name="Inagaki F."/>
            <person name="Takami H."/>
        </authorList>
    </citation>
    <scope>NUCLEOTIDE SEQUENCE</scope>
    <source>
        <strain evidence="1">Expedition CK06-06</strain>
    </source>
</reference>
<dbReference type="AlphaFoldDB" id="X1IJG9"/>
<comment type="caution">
    <text evidence="1">The sequence shown here is derived from an EMBL/GenBank/DDBJ whole genome shotgun (WGS) entry which is preliminary data.</text>
</comment>
<protein>
    <submittedName>
        <fullName evidence="1">Uncharacterized protein</fullName>
    </submittedName>
</protein>
<organism evidence="1">
    <name type="scientific">marine sediment metagenome</name>
    <dbReference type="NCBI Taxonomy" id="412755"/>
    <lineage>
        <taxon>unclassified sequences</taxon>
        <taxon>metagenomes</taxon>
        <taxon>ecological metagenomes</taxon>
    </lineage>
</organism>
<feature type="non-terminal residue" evidence="1">
    <location>
        <position position="131"/>
    </location>
</feature>
<evidence type="ECO:0000313" key="1">
    <source>
        <dbReference type="EMBL" id="GAH82531.1"/>
    </source>
</evidence>
<sequence length="131" mass="14932">MHRLLIACVVFLLPLCHVTAQELEMPWKDWEPPDVTVPEPNGFELYQQAFAIIEELGEVDVEADPDELHKALEDHALTFRLLQEAMMGECRLPVVISFDQLFPYLAKFRSAARMFGARSTVYLEEGKPAEA</sequence>
<accession>X1IJG9</accession>
<name>X1IJG9_9ZZZZ</name>
<proteinExistence type="predicted"/>